<reference evidence="1" key="1">
    <citation type="submission" date="2022-08" db="UniProtKB">
        <authorList>
            <consortium name="EnsemblMetazoa"/>
        </authorList>
    </citation>
    <scope>IDENTIFICATION</scope>
    <source>
        <strain evidence="1">EBRO</strain>
    </source>
</reference>
<evidence type="ECO:0000313" key="1">
    <source>
        <dbReference type="EnsemblMetazoa" id="AATE007129-PA.1"/>
    </source>
</evidence>
<sequence>MNSFIAITLLALVGVALAAPPHYGHAGGHGGHVVPGPAVVHTYPAVAPVVKCGHNLLVSCGAHHAVVPCKAAAAHGHGYGHEHGHGGHAGHGGYRAHQPVEKVGMAQGGNIAEII</sequence>
<protein>
    <submittedName>
        <fullName evidence="1">Uncharacterized protein</fullName>
    </submittedName>
</protein>
<accession>A0A182IX23</accession>
<dbReference type="VEuPathDB" id="VectorBase:AATE007129"/>
<organism evidence="1">
    <name type="scientific">Anopheles atroparvus</name>
    <name type="common">European mosquito</name>
    <dbReference type="NCBI Taxonomy" id="41427"/>
    <lineage>
        <taxon>Eukaryota</taxon>
        <taxon>Metazoa</taxon>
        <taxon>Ecdysozoa</taxon>
        <taxon>Arthropoda</taxon>
        <taxon>Hexapoda</taxon>
        <taxon>Insecta</taxon>
        <taxon>Pterygota</taxon>
        <taxon>Neoptera</taxon>
        <taxon>Endopterygota</taxon>
        <taxon>Diptera</taxon>
        <taxon>Nematocera</taxon>
        <taxon>Culicoidea</taxon>
        <taxon>Culicidae</taxon>
        <taxon>Anophelinae</taxon>
        <taxon>Anopheles</taxon>
    </lineage>
</organism>
<dbReference type="EnsemblMetazoa" id="AATE007129-RA">
    <property type="protein sequence ID" value="AATE007129-PA.1"/>
    <property type="gene ID" value="AATE007129"/>
</dbReference>
<proteinExistence type="predicted"/>
<dbReference type="AlphaFoldDB" id="A0A182IX23"/>
<name>A0A182IX23_ANOAO</name>